<organism evidence="1">
    <name type="scientific">Rhizophora mucronata</name>
    <name type="common">Asiatic mangrove</name>
    <dbReference type="NCBI Taxonomy" id="61149"/>
    <lineage>
        <taxon>Eukaryota</taxon>
        <taxon>Viridiplantae</taxon>
        <taxon>Streptophyta</taxon>
        <taxon>Embryophyta</taxon>
        <taxon>Tracheophyta</taxon>
        <taxon>Spermatophyta</taxon>
        <taxon>Magnoliopsida</taxon>
        <taxon>eudicotyledons</taxon>
        <taxon>Gunneridae</taxon>
        <taxon>Pentapetalae</taxon>
        <taxon>rosids</taxon>
        <taxon>fabids</taxon>
        <taxon>Malpighiales</taxon>
        <taxon>Rhizophoraceae</taxon>
        <taxon>Rhizophora</taxon>
    </lineage>
</organism>
<accession>A0A2P2PEZ4</accession>
<dbReference type="EMBL" id="GGEC01072819">
    <property type="protein sequence ID" value="MBX53303.1"/>
    <property type="molecule type" value="Transcribed_RNA"/>
</dbReference>
<name>A0A2P2PEZ4_RHIMU</name>
<reference evidence="1" key="1">
    <citation type="submission" date="2018-02" db="EMBL/GenBank/DDBJ databases">
        <title>Rhizophora mucronata_Transcriptome.</title>
        <authorList>
            <person name="Meera S.P."/>
            <person name="Sreeshan A."/>
            <person name="Augustine A."/>
        </authorList>
    </citation>
    <scope>NUCLEOTIDE SEQUENCE</scope>
    <source>
        <tissue evidence="1">Leaf</tissue>
    </source>
</reference>
<dbReference type="AlphaFoldDB" id="A0A2P2PEZ4"/>
<proteinExistence type="predicted"/>
<evidence type="ECO:0000313" key="1">
    <source>
        <dbReference type="EMBL" id="MBX53303.1"/>
    </source>
</evidence>
<sequence length="54" mass="6500">MEFIVLFNFVFMNLFMENPKTQKCDKQCTSVIFVIFRLIDFDSVFETKKPCPRL</sequence>
<protein>
    <submittedName>
        <fullName evidence="1">Uncharacterized protein</fullName>
    </submittedName>
</protein>